<dbReference type="Pfam" id="PF00072">
    <property type="entry name" value="Response_reg"/>
    <property type="match status" value="2"/>
</dbReference>
<feature type="domain" description="PAC" evidence="12">
    <location>
        <begin position="557"/>
        <end position="609"/>
    </location>
</feature>
<dbReference type="InterPro" id="IPR013767">
    <property type="entry name" value="PAS_fold"/>
</dbReference>
<dbReference type="SMART" id="SM00388">
    <property type="entry name" value="HisKA"/>
    <property type="match status" value="1"/>
</dbReference>
<dbReference type="SMART" id="SM00091">
    <property type="entry name" value="PAS"/>
    <property type="match status" value="3"/>
</dbReference>
<dbReference type="PROSITE" id="PS50110">
    <property type="entry name" value="RESPONSE_REGULATORY"/>
    <property type="match status" value="2"/>
</dbReference>
<feature type="domain" description="Response regulatory" evidence="10">
    <location>
        <begin position="6"/>
        <end position="125"/>
    </location>
</feature>
<dbReference type="InterPro" id="IPR001610">
    <property type="entry name" value="PAC"/>
</dbReference>
<keyword evidence="5" id="KW-0902">Two-component regulatory system</keyword>
<feature type="coiled-coil region" evidence="7">
    <location>
        <begin position="261"/>
        <end position="299"/>
    </location>
</feature>
<dbReference type="Gene3D" id="3.40.50.2300">
    <property type="match status" value="2"/>
</dbReference>
<dbReference type="Gene3D" id="3.30.450.20">
    <property type="entry name" value="PAS domain"/>
    <property type="match status" value="4"/>
</dbReference>
<dbReference type="Pfam" id="PF13426">
    <property type="entry name" value="PAS_9"/>
    <property type="match status" value="1"/>
</dbReference>
<dbReference type="AlphaFoldDB" id="A0A9X5E5P4"/>
<evidence type="ECO:0000256" key="8">
    <source>
        <dbReference type="SAM" id="MobiDB-lite"/>
    </source>
</evidence>
<feature type="domain" description="PAS" evidence="11">
    <location>
        <begin position="610"/>
        <end position="652"/>
    </location>
</feature>
<dbReference type="Gene3D" id="3.30.565.10">
    <property type="entry name" value="Histidine kinase-like ATPase, C-terminal domain"/>
    <property type="match status" value="1"/>
</dbReference>
<dbReference type="SMART" id="SM00387">
    <property type="entry name" value="HATPase_c"/>
    <property type="match status" value="1"/>
</dbReference>
<keyword evidence="7" id="KW-0175">Coiled coil</keyword>
<dbReference type="InterPro" id="IPR013656">
    <property type="entry name" value="PAS_4"/>
</dbReference>
<dbReference type="InterPro" id="IPR035965">
    <property type="entry name" value="PAS-like_dom_sf"/>
</dbReference>
<reference evidence="13 14" key="1">
    <citation type="journal article" date="2015" name="Genome Announc.">
        <title>Draft Genome Sequence of the Terrestrial Cyanobacterium Scytonema millei VB511283, Isolated from Eastern India.</title>
        <authorList>
            <person name="Sen D."/>
            <person name="Chandrababunaidu M.M."/>
            <person name="Singh D."/>
            <person name="Sanghi N."/>
            <person name="Ghorai A."/>
            <person name="Mishra G.P."/>
            <person name="Madduluri M."/>
            <person name="Adhikary S.P."/>
            <person name="Tripathy S."/>
        </authorList>
    </citation>
    <scope>NUCLEOTIDE SEQUENCE [LARGE SCALE GENOMIC DNA]</scope>
    <source>
        <strain evidence="13 14">VB511283</strain>
    </source>
</reference>
<feature type="compositionally biased region" description="Polar residues" evidence="8">
    <location>
        <begin position="946"/>
        <end position="961"/>
    </location>
</feature>
<gene>
    <name evidence="13" type="ORF">QH73_0007385</name>
</gene>
<evidence type="ECO:0000256" key="7">
    <source>
        <dbReference type="SAM" id="Coils"/>
    </source>
</evidence>
<dbReference type="SUPFAM" id="SSF55785">
    <property type="entry name" value="PYP-like sensor domain (PAS domain)"/>
    <property type="match status" value="4"/>
</dbReference>
<dbReference type="SUPFAM" id="SSF52172">
    <property type="entry name" value="CheY-like"/>
    <property type="match status" value="2"/>
</dbReference>
<dbReference type="GO" id="GO:0006355">
    <property type="term" value="P:regulation of DNA-templated transcription"/>
    <property type="evidence" value="ECO:0007669"/>
    <property type="project" value="InterPro"/>
</dbReference>
<dbReference type="Pfam" id="PF02518">
    <property type="entry name" value="HATPase_c"/>
    <property type="match status" value="1"/>
</dbReference>
<evidence type="ECO:0000256" key="6">
    <source>
        <dbReference type="PROSITE-ProRule" id="PRU00169"/>
    </source>
</evidence>
<feature type="domain" description="PAS" evidence="11">
    <location>
        <begin position="477"/>
        <end position="547"/>
    </location>
</feature>
<dbReference type="Pfam" id="PF00512">
    <property type="entry name" value="HisKA"/>
    <property type="match status" value="1"/>
</dbReference>
<evidence type="ECO:0000256" key="4">
    <source>
        <dbReference type="ARBA" id="ARBA00022777"/>
    </source>
</evidence>
<name>A0A9X5E5P4_9CYAN</name>
<evidence type="ECO:0000256" key="3">
    <source>
        <dbReference type="ARBA" id="ARBA00022553"/>
    </source>
</evidence>
<dbReference type="EMBL" id="JTJC03000001">
    <property type="protein sequence ID" value="NHC34482.1"/>
    <property type="molecule type" value="Genomic_DNA"/>
</dbReference>
<evidence type="ECO:0000259" key="10">
    <source>
        <dbReference type="PROSITE" id="PS50110"/>
    </source>
</evidence>
<feature type="domain" description="PAC" evidence="12">
    <location>
        <begin position="375"/>
        <end position="427"/>
    </location>
</feature>
<sequence>MTQHRTVLIVNCCAPDREIYREYLLAEQEVEYQILEAESGQSGLSLCQSRAVDGILLEYQLPDLDGLAFLTRLRQQAGEDCPPVVMVTGHGSEAIAVKALKNGAVDYLVKGQTTADELRQAVGSGIANAQRQHKLPASEQRFQTSVENLLDCFGIYSSIRDESGRIVDFQVEYVNAAACEQNCMTQEQQIGRRLCELLPAHKESGLFEEYCQVVETGKPLIKESLDHTDIYGDRYLTRAYDIRISKLNDGFVAAWRDVTARKQAEIEREKILAQEKQVREAAERNKQQYRLLAAKLRESDRRFRAIFNSTFQMIGSLSPEGILLEVNQTALDFAGVAKEEVIDRPFWETKWWTILPEIQARLREAIEQAAAGEFVRYEVDVLSAGDRVATIDFSLKPVFDETGQVVLLIPEGRDISDKKQAEATLRDVYAQLEQRAAALTQSNQNLQVALQELQISQEELNQQNEELIQARNLSELQTQRYQDLFNFAPDGYLVTNCQGIIQEANRAITSLLAIDRQQLIGKPLNVFVNPQEMQIFWRQLNQFAAKANHSASAQLIQTWELNLKPFRGKPFPAEVSLAAIGNGQEDLVGWRWLIRDITQRKQAEAALRQSEALFRGVFESDLIGILFWNTEGQIIDANETFCRMTGYSRQEMQAGQVHYQNITPSEYHVSDAQKLKSLQTAGQFAPFEKEYICKDGSRIPILLGCAFLPGYSDRGVAFVLDISEKKRWEREREALLAKEQLARQEAERADRSKDEFLAMVSHELRSPLNSILGWAKLLRTRKYDPQVAARALETIERNAQAQSQLLEDLLDVSRMIRGTLRLTLAPVNLLNVVESTVTSLKLAAQAKNIDLQFRIPNSEFRIPTSPFMVSGDLHRLQQIITNLLTNAIKFTPNGGRVEILLKRIEAGVGRSQLRAGVSPVEQTGVRESGVGMKRAEGAEREKPRATSHQPLATSHSPDSPQYAQIQVTDTGQGISPEFLPYIFERFRQADDVTTRSKDGLGLGLAIARHLVELHGGTIAAASLGEGRGATFTVAIPLLDTRQGDGENKEDEEDKGDLPLKGVRILVVDDDADAREFLHFALTLEEAEVKVAKSAKEALEILNQFQPNVIVSDIGMPEEDGYSLLRQVRSQTAARGGEPIPAIALTAFARESDRQSAIAAGFQRHLAKPVVVAELIAAIADLIV</sequence>
<dbReference type="InterPro" id="IPR011006">
    <property type="entry name" value="CheY-like_superfamily"/>
</dbReference>
<evidence type="ECO:0000313" key="14">
    <source>
        <dbReference type="Proteomes" id="UP000031532"/>
    </source>
</evidence>
<dbReference type="CDD" id="cd00130">
    <property type="entry name" value="PAS"/>
    <property type="match status" value="3"/>
</dbReference>
<dbReference type="InterPro" id="IPR004358">
    <property type="entry name" value="Sig_transdc_His_kin-like_C"/>
</dbReference>
<dbReference type="NCBIfam" id="TIGR00229">
    <property type="entry name" value="sensory_box"/>
    <property type="match status" value="3"/>
</dbReference>
<dbReference type="SMART" id="SM00448">
    <property type="entry name" value="REC"/>
    <property type="match status" value="2"/>
</dbReference>
<keyword evidence="3 6" id="KW-0597">Phosphoprotein</keyword>
<organism evidence="13 14">
    <name type="scientific">Scytonema millei VB511283</name>
    <dbReference type="NCBI Taxonomy" id="1245923"/>
    <lineage>
        <taxon>Bacteria</taxon>
        <taxon>Bacillati</taxon>
        <taxon>Cyanobacteriota</taxon>
        <taxon>Cyanophyceae</taxon>
        <taxon>Nostocales</taxon>
        <taxon>Scytonemataceae</taxon>
        <taxon>Scytonema</taxon>
    </lineage>
</organism>
<dbReference type="PANTHER" id="PTHR43547:SF2">
    <property type="entry name" value="HYBRID SIGNAL TRANSDUCTION HISTIDINE KINASE C"/>
    <property type="match status" value="1"/>
</dbReference>
<dbReference type="InterPro" id="IPR001789">
    <property type="entry name" value="Sig_transdc_resp-reg_receiver"/>
</dbReference>
<keyword evidence="14" id="KW-1185">Reference proteome</keyword>
<dbReference type="FunFam" id="3.30.450.20:FF:000155">
    <property type="entry name" value="Sensor histidine kinase TodS"/>
    <property type="match status" value="1"/>
</dbReference>
<comment type="caution">
    <text evidence="6">Lacks conserved residue(s) required for the propagation of feature annotation.</text>
</comment>
<dbReference type="CDD" id="cd00082">
    <property type="entry name" value="HisKA"/>
    <property type="match status" value="1"/>
</dbReference>
<feature type="domain" description="Response regulatory" evidence="10">
    <location>
        <begin position="1063"/>
        <end position="1182"/>
    </location>
</feature>
<evidence type="ECO:0000256" key="2">
    <source>
        <dbReference type="ARBA" id="ARBA00012438"/>
    </source>
</evidence>
<keyword evidence="4" id="KW-0418">Kinase</keyword>
<dbReference type="InterPro" id="IPR000014">
    <property type="entry name" value="PAS"/>
</dbReference>
<feature type="coiled-coil region" evidence="7">
    <location>
        <begin position="429"/>
        <end position="477"/>
    </location>
</feature>
<dbReference type="SMART" id="SM00086">
    <property type="entry name" value="PAC"/>
    <property type="match status" value="3"/>
</dbReference>
<dbReference type="Proteomes" id="UP000031532">
    <property type="component" value="Unassembled WGS sequence"/>
</dbReference>
<keyword evidence="4" id="KW-0808">Transferase</keyword>
<evidence type="ECO:0000259" key="9">
    <source>
        <dbReference type="PROSITE" id="PS50109"/>
    </source>
</evidence>
<dbReference type="PANTHER" id="PTHR43547">
    <property type="entry name" value="TWO-COMPONENT HISTIDINE KINASE"/>
    <property type="match status" value="1"/>
</dbReference>
<dbReference type="CDD" id="cd00156">
    <property type="entry name" value="REC"/>
    <property type="match status" value="1"/>
</dbReference>
<evidence type="ECO:0000313" key="13">
    <source>
        <dbReference type="EMBL" id="NHC34482.1"/>
    </source>
</evidence>
<comment type="catalytic activity">
    <reaction evidence="1">
        <text>ATP + protein L-histidine = ADP + protein N-phospho-L-histidine.</text>
        <dbReference type="EC" id="2.7.13.3"/>
    </reaction>
</comment>
<evidence type="ECO:0000256" key="5">
    <source>
        <dbReference type="ARBA" id="ARBA00023012"/>
    </source>
</evidence>
<evidence type="ECO:0000259" key="12">
    <source>
        <dbReference type="PROSITE" id="PS50113"/>
    </source>
</evidence>
<dbReference type="InterPro" id="IPR000700">
    <property type="entry name" value="PAS-assoc_C"/>
</dbReference>
<dbReference type="InterPro" id="IPR003661">
    <property type="entry name" value="HisK_dim/P_dom"/>
</dbReference>
<dbReference type="InterPro" id="IPR036890">
    <property type="entry name" value="HATPase_C_sf"/>
</dbReference>
<dbReference type="PRINTS" id="PR00344">
    <property type="entry name" value="BCTRLSENSOR"/>
</dbReference>
<dbReference type="GO" id="GO:0000155">
    <property type="term" value="F:phosphorelay sensor kinase activity"/>
    <property type="evidence" value="ECO:0007669"/>
    <property type="project" value="InterPro"/>
</dbReference>
<comment type="caution">
    <text evidence="13">The sequence shown here is derived from an EMBL/GenBank/DDBJ whole genome shotgun (WGS) entry which is preliminary data.</text>
</comment>
<dbReference type="InterPro" id="IPR005467">
    <property type="entry name" value="His_kinase_dom"/>
</dbReference>
<feature type="compositionally biased region" description="Basic and acidic residues" evidence="8">
    <location>
        <begin position="933"/>
        <end position="944"/>
    </location>
</feature>
<feature type="modified residue" description="4-aspartylphosphate" evidence="6">
    <location>
        <position position="1112"/>
    </location>
</feature>
<feature type="domain" description="Histidine kinase" evidence="9">
    <location>
        <begin position="759"/>
        <end position="1039"/>
    </location>
</feature>
<feature type="region of interest" description="Disordered" evidence="8">
    <location>
        <begin position="919"/>
        <end position="961"/>
    </location>
</feature>
<protein>
    <recommendedName>
        <fullName evidence="2">histidine kinase</fullName>
        <ecNumber evidence="2">2.7.13.3</ecNumber>
    </recommendedName>
</protein>
<evidence type="ECO:0000259" key="11">
    <source>
        <dbReference type="PROSITE" id="PS50112"/>
    </source>
</evidence>
<dbReference type="SUPFAM" id="SSF55874">
    <property type="entry name" value="ATPase domain of HSP90 chaperone/DNA topoisomerase II/histidine kinase"/>
    <property type="match status" value="1"/>
</dbReference>
<accession>A0A9X5E5P4</accession>
<dbReference type="CDD" id="cd17580">
    <property type="entry name" value="REC_2_DhkD-like"/>
    <property type="match status" value="1"/>
</dbReference>
<dbReference type="InterPro" id="IPR003594">
    <property type="entry name" value="HATPase_dom"/>
</dbReference>
<feature type="domain" description="PAS" evidence="11">
    <location>
        <begin position="299"/>
        <end position="373"/>
    </location>
</feature>
<dbReference type="SUPFAM" id="SSF47384">
    <property type="entry name" value="Homodimeric domain of signal transducing histidine kinase"/>
    <property type="match status" value="1"/>
</dbReference>
<evidence type="ECO:0000256" key="1">
    <source>
        <dbReference type="ARBA" id="ARBA00000085"/>
    </source>
</evidence>
<dbReference type="Pfam" id="PF00989">
    <property type="entry name" value="PAS"/>
    <property type="match status" value="1"/>
</dbReference>
<dbReference type="PROSITE" id="PS50113">
    <property type="entry name" value="PAC"/>
    <property type="match status" value="2"/>
</dbReference>
<dbReference type="Pfam" id="PF08448">
    <property type="entry name" value="PAS_4"/>
    <property type="match status" value="2"/>
</dbReference>
<dbReference type="EC" id="2.7.13.3" evidence="2"/>
<dbReference type="Gene3D" id="1.10.287.130">
    <property type="match status" value="1"/>
</dbReference>
<dbReference type="PROSITE" id="PS50109">
    <property type="entry name" value="HIS_KIN"/>
    <property type="match status" value="1"/>
</dbReference>
<proteinExistence type="predicted"/>
<dbReference type="RefSeq" id="WP_052290075.1">
    <property type="nucleotide sequence ID" value="NZ_JTJC03000001.1"/>
</dbReference>
<dbReference type="InterPro" id="IPR036097">
    <property type="entry name" value="HisK_dim/P_sf"/>
</dbReference>
<dbReference type="PROSITE" id="PS50112">
    <property type="entry name" value="PAS"/>
    <property type="match status" value="3"/>
</dbReference>
<dbReference type="OrthoDB" id="567960at2"/>